<evidence type="ECO:0000313" key="3">
    <source>
        <dbReference type="Proteomes" id="UP000461768"/>
    </source>
</evidence>
<dbReference type="GO" id="GO:0004252">
    <property type="term" value="F:serine-type endopeptidase activity"/>
    <property type="evidence" value="ECO:0007669"/>
    <property type="project" value="InterPro"/>
</dbReference>
<dbReference type="InterPro" id="IPR000209">
    <property type="entry name" value="Peptidase_S8/S53_dom"/>
</dbReference>
<dbReference type="InterPro" id="IPR036852">
    <property type="entry name" value="Peptidase_S8/S53_dom_sf"/>
</dbReference>
<name>A0A7V7QKN5_9FIRM</name>
<dbReference type="SUPFAM" id="SSF52743">
    <property type="entry name" value="Subtilisin-like"/>
    <property type="match status" value="1"/>
</dbReference>
<evidence type="ECO:0000259" key="1">
    <source>
        <dbReference type="Pfam" id="PF00082"/>
    </source>
</evidence>
<dbReference type="Gene3D" id="3.40.50.200">
    <property type="entry name" value="Peptidase S8/S53 domain"/>
    <property type="match status" value="1"/>
</dbReference>
<dbReference type="AlphaFoldDB" id="A0A7V7QKN5"/>
<gene>
    <name evidence="2" type="ORF">F7O84_11120</name>
</gene>
<comment type="caution">
    <text evidence="2">The sequence shown here is derived from an EMBL/GenBank/DDBJ whole genome shotgun (WGS) entry which is preliminary data.</text>
</comment>
<dbReference type="GO" id="GO:0006508">
    <property type="term" value="P:proteolysis"/>
    <property type="evidence" value="ECO:0007669"/>
    <property type="project" value="InterPro"/>
</dbReference>
<proteinExistence type="predicted"/>
<dbReference type="EMBL" id="WAGX01000005">
    <property type="protein sequence ID" value="KAB1438103.1"/>
    <property type="molecule type" value="Genomic_DNA"/>
</dbReference>
<dbReference type="OrthoDB" id="9798386at2"/>
<dbReference type="Proteomes" id="UP000461768">
    <property type="component" value="Unassembled WGS sequence"/>
</dbReference>
<keyword evidence="3" id="KW-1185">Reference proteome</keyword>
<sequence>MDFDIVKSMIGFYKSGDLKVENTFSIAILDTGIYPHKDLIYPQNRIIYSVDLVNNRLDTYDDNGHGTAMLGIIGANNENGNNGIVYILIGNEEGYEKNKYCNFSICGNFIAYCLL</sequence>
<protein>
    <recommendedName>
        <fullName evidence="1">Peptidase S8/S53 domain-containing protein</fullName>
    </recommendedName>
</protein>
<reference evidence="2 3" key="2">
    <citation type="submission" date="2020-02" db="EMBL/GenBank/DDBJ databases">
        <title>Candidatus Galacturonibacter soehngenii shows hetero-acetogenic catabolism of galacturonic acid but lacks a canonical carbon monoxide dehydrogenase/acetyl-CoA synthase complex.</title>
        <authorList>
            <person name="Diender M."/>
            <person name="Stouten G.R."/>
            <person name="Petersen J.F."/>
            <person name="Nielsen P.H."/>
            <person name="Dueholm M.S."/>
            <person name="Pronk J.T."/>
            <person name="Van Loosdrecht M.C.M."/>
        </authorList>
    </citation>
    <scope>NUCLEOTIDE SEQUENCE [LARGE SCALE GENOMIC DNA]</scope>
    <source>
        <strain evidence="2">GalUA</strain>
    </source>
</reference>
<dbReference type="Pfam" id="PF00082">
    <property type="entry name" value="Peptidase_S8"/>
    <property type="match status" value="1"/>
</dbReference>
<dbReference type="RefSeq" id="WP_151144962.1">
    <property type="nucleotide sequence ID" value="NZ_WAGX01000005.1"/>
</dbReference>
<feature type="domain" description="Peptidase S8/S53" evidence="1">
    <location>
        <begin position="23"/>
        <end position="82"/>
    </location>
</feature>
<evidence type="ECO:0000313" key="2">
    <source>
        <dbReference type="EMBL" id="KAB1438103.1"/>
    </source>
</evidence>
<accession>A0A7V7QKN5</accession>
<organism evidence="2 3">
    <name type="scientific">Candidatus Galacturonatibacter soehngenii</name>
    <dbReference type="NCBI Taxonomy" id="2307010"/>
    <lineage>
        <taxon>Bacteria</taxon>
        <taxon>Bacillati</taxon>
        <taxon>Bacillota</taxon>
        <taxon>Clostridia</taxon>
        <taxon>Lachnospirales</taxon>
        <taxon>Lachnospiraceae</taxon>
        <taxon>Candidatus Galacturonatibacter</taxon>
    </lineage>
</organism>
<reference evidence="2 3" key="1">
    <citation type="submission" date="2019-09" db="EMBL/GenBank/DDBJ databases">
        <authorList>
            <person name="Valk L.C."/>
        </authorList>
    </citation>
    <scope>NUCLEOTIDE SEQUENCE [LARGE SCALE GENOMIC DNA]</scope>
    <source>
        <strain evidence="2">GalUA</strain>
    </source>
</reference>